<accession>A0A1B6DQE8</accession>
<feature type="compositionally biased region" description="Low complexity" evidence="4">
    <location>
        <begin position="683"/>
        <end position="710"/>
    </location>
</feature>
<keyword evidence="1" id="KW-0479">Metal-binding</keyword>
<name>A0A1B6DQE8_9HEMI</name>
<evidence type="ECO:0000256" key="2">
    <source>
        <dbReference type="ARBA" id="ARBA00022771"/>
    </source>
</evidence>
<keyword evidence="2" id="KW-0863">Zinc-finger</keyword>
<dbReference type="PROSITE" id="PS00028">
    <property type="entry name" value="ZINC_FINGER_C2H2_1"/>
    <property type="match status" value="1"/>
</dbReference>
<dbReference type="SMART" id="SM00355">
    <property type="entry name" value="ZnF_C2H2"/>
    <property type="match status" value="3"/>
</dbReference>
<keyword evidence="3" id="KW-0862">Zinc</keyword>
<feature type="domain" description="DZF" evidence="5">
    <location>
        <begin position="619"/>
        <end position="877"/>
    </location>
</feature>
<protein>
    <recommendedName>
        <fullName evidence="5">DZF domain-containing protein</fullName>
    </recommendedName>
</protein>
<dbReference type="Pfam" id="PF12874">
    <property type="entry name" value="zf-met"/>
    <property type="match status" value="2"/>
</dbReference>
<feature type="compositionally biased region" description="Polar residues" evidence="4">
    <location>
        <begin position="437"/>
        <end position="448"/>
    </location>
</feature>
<dbReference type="GO" id="GO:0003725">
    <property type="term" value="F:double-stranded RNA binding"/>
    <property type="evidence" value="ECO:0007669"/>
    <property type="project" value="TreeGrafter"/>
</dbReference>
<dbReference type="InterPro" id="IPR013087">
    <property type="entry name" value="Znf_C2H2_type"/>
</dbReference>
<evidence type="ECO:0000256" key="1">
    <source>
        <dbReference type="ARBA" id="ARBA00022723"/>
    </source>
</evidence>
<dbReference type="FunFam" id="3.30.160.60:FF:000210">
    <property type="entry name" value="Zinc finger RNA-binding protein 2"/>
    <property type="match status" value="1"/>
</dbReference>
<dbReference type="PANTHER" id="PTHR45762:SF3">
    <property type="entry name" value="ZINC-FINGER PROTEIN AT 72D, ISOFORM B"/>
    <property type="match status" value="1"/>
</dbReference>
<evidence type="ECO:0000313" key="6">
    <source>
        <dbReference type="EMBL" id="JAS27914.1"/>
    </source>
</evidence>
<dbReference type="InterPro" id="IPR036236">
    <property type="entry name" value="Znf_C2H2_sf"/>
</dbReference>
<dbReference type="PANTHER" id="PTHR45762">
    <property type="entry name" value="ZINC FINGER RNA-BINDING PROTEIN"/>
    <property type="match status" value="1"/>
</dbReference>
<dbReference type="InterPro" id="IPR003604">
    <property type="entry name" value="Matrin/U1-like-C_Znf_C2H2"/>
</dbReference>
<gene>
    <name evidence="6" type="ORF">g.13454</name>
</gene>
<dbReference type="Gene3D" id="3.30.460.10">
    <property type="entry name" value="Beta Polymerase, domain 2"/>
    <property type="match status" value="1"/>
</dbReference>
<dbReference type="InterPro" id="IPR043519">
    <property type="entry name" value="NT_sf"/>
</dbReference>
<feature type="region of interest" description="Disordered" evidence="4">
    <location>
        <begin position="680"/>
        <end position="758"/>
    </location>
</feature>
<dbReference type="EMBL" id="GEDC01009384">
    <property type="protein sequence ID" value="JAS27914.1"/>
    <property type="molecule type" value="Transcribed_RNA"/>
</dbReference>
<sequence>MAANNYFGFPPHGGSQYAATGAATYQPTQTGYAVAPTPAAAATYTTQRAAPAYETAYQAAATHTTPGTYAVPAGTTATATTYDYGYARTAQTAYDATKTYYQQPAAATATYSTTDYQAAAKPAYSATYTTQTTRPATQTAQKASVYSTSYPAQASNNYTSVYTTPVAQQPTVKKTFHPQQSASNTTAVSYGGQTTYNTQNTVAAVSNNFNQSYTTQTSVVTPVQPAKPKTAPSTTYSGYDAALYSAATMYVAQQAQPNTAVTTVQTAQQKTTTNSWQSFKKPGLGATGMIKNIRPKMQPKPQQLHYCDVCKISCAGPQTYREHLEGQKHKKKEASMKTGSTPSLPRVGNAQRCELCDVTCTGSDAYTAHIRGAKHQKVVKLHTKLGKPIPPCDPKTIGTKSGTAASTSAEGSKKTVIATSKINFVACGSLGTVKTEAGSTADSSSTAESLKEERVEDVDMVPENDITPVGQEYIEEITNDEGKVITFNCKLCECRFNDPNAKEMHMKGRRHRLQFKKKVNPDLVVDVKVSMRQKKMQEEKMRRQAVREEFFRRREEERATFWTDRMMEVEERMYWEERRRYEEELEYYDWYRRHHHPRGIPPPGHPYGPPVGPPLMPPPPNANYYPPGPPQGMRRPDTSDDRHVLSRHATIYPKESELQAVQKIVSHTEKALKFVSDHLTEGGAPNVATNPTTTPATGTSTSKPVTTPAAKPGPTPANKPAAASQKRPPLIKKEPVSPQAKKEDIPKKEDGRDGTIFSFQKDKEEASVGRVLKGVMRVGVLAKGLLLSGDTSVSLVVLCAEKPTKTLLSKVATNLPVQLKAVSPEDTYKVVIKPEDAAIQVIGSADPPITVTVTLTSPVVREPLIANSPEAGGKFLF</sequence>
<dbReference type="GO" id="GO:0071011">
    <property type="term" value="C:precatalytic spliceosome"/>
    <property type="evidence" value="ECO:0007669"/>
    <property type="project" value="TreeGrafter"/>
</dbReference>
<dbReference type="Pfam" id="PF07528">
    <property type="entry name" value="DZF_N"/>
    <property type="match status" value="1"/>
</dbReference>
<dbReference type="SMART" id="SM00451">
    <property type="entry name" value="ZnF_U1"/>
    <property type="match status" value="3"/>
</dbReference>
<reference evidence="6" key="1">
    <citation type="submission" date="2015-12" db="EMBL/GenBank/DDBJ databases">
        <title>De novo transcriptome assembly of four potential Pierce s Disease insect vectors from Arizona vineyards.</title>
        <authorList>
            <person name="Tassone E.E."/>
        </authorList>
    </citation>
    <scope>NUCLEOTIDE SEQUENCE</scope>
</reference>
<dbReference type="SUPFAM" id="SSF57667">
    <property type="entry name" value="beta-beta-alpha zinc fingers"/>
    <property type="match status" value="3"/>
</dbReference>
<dbReference type="InterPro" id="IPR022755">
    <property type="entry name" value="Znf_C2H2_jaz"/>
</dbReference>
<feature type="compositionally biased region" description="Pro residues" evidence="4">
    <location>
        <begin position="602"/>
        <end position="630"/>
    </location>
</feature>
<dbReference type="PROSITE" id="PS51703">
    <property type="entry name" value="DZF"/>
    <property type="match status" value="1"/>
</dbReference>
<feature type="compositionally biased region" description="Basic and acidic residues" evidence="4">
    <location>
        <begin position="731"/>
        <end position="753"/>
    </location>
</feature>
<evidence type="ECO:0000256" key="4">
    <source>
        <dbReference type="SAM" id="MobiDB-lite"/>
    </source>
</evidence>
<organism evidence="6">
    <name type="scientific">Clastoptera arizonana</name>
    <name type="common">Arizona spittle bug</name>
    <dbReference type="NCBI Taxonomy" id="38151"/>
    <lineage>
        <taxon>Eukaryota</taxon>
        <taxon>Metazoa</taxon>
        <taxon>Ecdysozoa</taxon>
        <taxon>Arthropoda</taxon>
        <taxon>Hexapoda</taxon>
        <taxon>Insecta</taxon>
        <taxon>Pterygota</taxon>
        <taxon>Neoptera</taxon>
        <taxon>Paraneoptera</taxon>
        <taxon>Hemiptera</taxon>
        <taxon>Auchenorrhyncha</taxon>
        <taxon>Cercopoidea</taxon>
        <taxon>Clastopteridae</taxon>
        <taxon>Clastoptera</taxon>
    </lineage>
</organism>
<dbReference type="GO" id="GO:0003727">
    <property type="term" value="F:single-stranded RNA binding"/>
    <property type="evidence" value="ECO:0007669"/>
    <property type="project" value="TreeGrafter"/>
</dbReference>
<feature type="region of interest" description="Disordered" evidence="4">
    <location>
        <begin position="602"/>
        <end position="642"/>
    </location>
</feature>
<dbReference type="InterPro" id="IPR006561">
    <property type="entry name" value="DZF_dom"/>
</dbReference>
<evidence type="ECO:0000256" key="3">
    <source>
        <dbReference type="ARBA" id="ARBA00022833"/>
    </source>
</evidence>
<dbReference type="FunFam" id="3.30.160.60:FF:000898">
    <property type="entry name" value="zinc finger RNA-binding protein 2"/>
    <property type="match status" value="1"/>
</dbReference>
<dbReference type="InterPro" id="IPR049401">
    <property type="entry name" value="DZF_dom_N"/>
</dbReference>
<evidence type="ECO:0000259" key="5">
    <source>
        <dbReference type="PROSITE" id="PS51703"/>
    </source>
</evidence>
<dbReference type="GO" id="GO:0008270">
    <property type="term" value="F:zinc ion binding"/>
    <property type="evidence" value="ECO:0007669"/>
    <property type="project" value="UniProtKB-KW"/>
</dbReference>
<proteinExistence type="predicted"/>
<dbReference type="Pfam" id="PF12171">
    <property type="entry name" value="zf-C2H2_jaz"/>
    <property type="match status" value="1"/>
</dbReference>
<feature type="region of interest" description="Disordered" evidence="4">
    <location>
        <begin position="436"/>
        <end position="455"/>
    </location>
</feature>
<dbReference type="Gene3D" id="3.30.160.60">
    <property type="entry name" value="Classic Zinc Finger"/>
    <property type="match status" value="3"/>
</dbReference>
<dbReference type="AlphaFoldDB" id="A0A1B6DQE8"/>